<evidence type="ECO:0000256" key="5">
    <source>
        <dbReference type="ARBA" id="ARBA00023273"/>
    </source>
</evidence>
<dbReference type="GO" id="GO:0030992">
    <property type="term" value="C:intraciliary transport particle B"/>
    <property type="evidence" value="ECO:0007669"/>
    <property type="project" value="TreeGrafter"/>
</dbReference>
<keyword evidence="3" id="KW-0677">Repeat</keyword>
<keyword evidence="4" id="KW-0969">Cilium</keyword>
<evidence type="ECO:0000313" key="7">
    <source>
        <dbReference type="Proteomes" id="UP000271098"/>
    </source>
</evidence>
<evidence type="ECO:0000256" key="2">
    <source>
        <dbReference type="ARBA" id="ARBA00022574"/>
    </source>
</evidence>
<dbReference type="PANTHER" id="PTHR15722">
    <property type="entry name" value="IFT140/172-RELATED"/>
    <property type="match status" value="1"/>
</dbReference>
<name>A0A183ES13_9BILA</name>
<dbReference type="WBParaSite" id="GPUH_0002378401-mRNA-1">
    <property type="protein sequence ID" value="GPUH_0002378401-mRNA-1"/>
    <property type="gene ID" value="GPUH_0002378401"/>
</dbReference>
<dbReference type="PANTHER" id="PTHR15722:SF2">
    <property type="entry name" value="INTRAFLAGELLAR TRANSPORT PROTEIN 172 HOMOLOG"/>
    <property type="match status" value="1"/>
</dbReference>
<evidence type="ECO:0000313" key="8">
    <source>
        <dbReference type="WBParaSite" id="GPUH_0002378401-mRNA-1"/>
    </source>
</evidence>
<reference evidence="6 7" key="2">
    <citation type="submission" date="2018-11" db="EMBL/GenBank/DDBJ databases">
        <authorList>
            <consortium name="Pathogen Informatics"/>
        </authorList>
    </citation>
    <scope>NUCLEOTIDE SEQUENCE [LARGE SCALE GENOMIC DNA]</scope>
</reference>
<accession>A0A183ES13</accession>
<comment type="subcellular location">
    <subcellularLocation>
        <location evidence="1">Cell projection</location>
        <location evidence="1">Cilium</location>
    </subcellularLocation>
</comment>
<evidence type="ECO:0000256" key="3">
    <source>
        <dbReference type="ARBA" id="ARBA00022737"/>
    </source>
</evidence>
<dbReference type="Gene3D" id="1.25.40.470">
    <property type="match status" value="1"/>
</dbReference>
<sequence length="70" mass="8013">MLFDFQDTHLHIAADLEEKGELRAAEEHYLQAGDWKSAVNMYRNAEQWNDAYRIAKQEGGDAAQKQVSVC</sequence>
<keyword evidence="7" id="KW-1185">Reference proteome</keyword>
<dbReference type="GO" id="GO:0042073">
    <property type="term" value="P:intraciliary transport"/>
    <property type="evidence" value="ECO:0007669"/>
    <property type="project" value="TreeGrafter"/>
</dbReference>
<dbReference type="AlphaFoldDB" id="A0A183ES13"/>
<evidence type="ECO:0000256" key="1">
    <source>
        <dbReference type="ARBA" id="ARBA00004138"/>
    </source>
</evidence>
<evidence type="ECO:0000313" key="6">
    <source>
        <dbReference type="EMBL" id="VDN41920.1"/>
    </source>
</evidence>
<evidence type="ECO:0000256" key="4">
    <source>
        <dbReference type="ARBA" id="ARBA00023069"/>
    </source>
</evidence>
<dbReference type="Proteomes" id="UP000271098">
    <property type="component" value="Unassembled WGS sequence"/>
</dbReference>
<reference evidence="8" key="1">
    <citation type="submission" date="2016-06" db="UniProtKB">
        <authorList>
            <consortium name="WormBaseParasite"/>
        </authorList>
    </citation>
    <scope>IDENTIFICATION</scope>
</reference>
<dbReference type="GO" id="GO:0036064">
    <property type="term" value="C:ciliary basal body"/>
    <property type="evidence" value="ECO:0007669"/>
    <property type="project" value="TreeGrafter"/>
</dbReference>
<gene>
    <name evidence="6" type="ORF">GPUH_LOCUS23757</name>
</gene>
<protein>
    <submittedName>
        <fullName evidence="8">TPR_REGION domain-containing protein</fullName>
    </submittedName>
</protein>
<proteinExistence type="predicted"/>
<keyword evidence="2" id="KW-0853">WD repeat</keyword>
<dbReference type="OrthoDB" id="2186662at2759"/>
<dbReference type="EMBL" id="UYRT01098877">
    <property type="protein sequence ID" value="VDN41920.1"/>
    <property type="molecule type" value="Genomic_DNA"/>
</dbReference>
<dbReference type="GO" id="GO:0005930">
    <property type="term" value="C:axoneme"/>
    <property type="evidence" value="ECO:0007669"/>
    <property type="project" value="TreeGrafter"/>
</dbReference>
<organism evidence="8">
    <name type="scientific">Gongylonema pulchrum</name>
    <dbReference type="NCBI Taxonomy" id="637853"/>
    <lineage>
        <taxon>Eukaryota</taxon>
        <taxon>Metazoa</taxon>
        <taxon>Ecdysozoa</taxon>
        <taxon>Nematoda</taxon>
        <taxon>Chromadorea</taxon>
        <taxon>Rhabditida</taxon>
        <taxon>Spirurina</taxon>
        <taxon>Spiruromorpha</taxon>
        <taxon>Spiruroidea</taxon>
        <taxon>Gongylonematidae</taxon>
        <taxon>Gongylonema</taxon>
    </lineage>
</organism>
<keyword evidence="5" id="KW-0966">Cell projection</keyword>